<dbReference type="SUPFAM" id="SSF53098">
    <property type="entry name" value="Ribonuclease H-like"/>
    <property type="match status" value="1"/>
</dbReference>
<dbReference type="InterPro" id="IPR012337">
    <property type="entry name" value="RNaseH-like_sf"/>
</dbReference>
<keyword evidence="1" id="KW-0812">Transmembrane</keyword>
<dbReference type="AlphaFoldDB" id="A0AAD6M0X9"/>
<proteinExistence type="predicted"/>
<feature type="transmembrane region" description="Helical" evidence="1">
    <location>
        <begin position="43"/>
        <end position="61"/>
    </location>
</feature>
<dbReference type="Proteomes" id="UP001164929">
    <property type="component" value="Chromosome 12"/>
</dbReference>
<evidence type="ECO:0000256" key="1">
    <source>
        <dbReference type="SAM" id="Phobius"/>
    </source>
</evidence>
<evidence type="ECO:0000313" key="3">
    <source>
        <dbReference type="Proteomes" id="UP001164929"/>
    </source>
</evidence>
<reference evidence="2" key="1">
    <citation type="journal article" date="2023" name="Mol. Ecol. Resour.">
        <title>Chromosome-level genome assembly of a triploid poplar Populus alba 'Berolinensis'.</title>
        <authorList>
            <person name="Chen S."/>
            <person name="Yu Y."/>
            <person name="Wang X."/>
            <person name="Wang S."/>
            <person name="Zhang T."/>
            <person name="Zhou Y."/>
            <person name="He R."/>
            <person name="Meng N."/>
            <person name="Wang Y."/>
            <person name="Liu W."/>
            <person name="Liu Z."/>
            <person name="Liu J."/>
            <person name="Guo Q."/>
            <person name="Huang H."/>
            <person name="Sederoff R.R."/>
            <person name="Wang G."/>
            <person name="Qu G."/>
            <person name="Chen S."/>
        </authorList>
    </citation>
    <scope>NUCLEOTIDE SEQUENCE</scope>
    <source>
        <strain evidence="2">SC-2020</strain>
    </source>
</reference>
<accession>A0AAD6M0X9</accession>
<name>A0AAD6M0X9_9ROSI</name>
<keyword evidence="3" id="KW-1185">Reference proteome</keyword>
<gene>
    <name evidence="2" type="ORF">NC653_028463</name>
</gene>
<evidence type="ECO:0000313" key="2">
    <source>
        <dbReference type="EMBL" id="KAJ6976349.1"/>
    </source>
</evidence>
<keyword evidence="1" id="KW-0472">Membrane</keyword>
<comment type="caution">
    <text evidence="2">The sequence shown here is derived from an EMBL/GenBank/DDBJ whole genome shotgun (WGS) entry which is preliminary data.</text>
</comment>
<protein>
    <submittedName>
        <fullName evidence="2">Uncharacterized protein</fullName>
    </submittedName>
</protein>
<keyword evidence="1" id="KW-1133">Transmembrane helix</keyword>
<organism evidence="2 3">
    <name type="scientific">Populus alba x Populus x berolinensis</name>
    <dbReference type="NCBI Taxonomy" id="444605"/>
    <lineage>
        <taxon>Eukaryota</taxon>
        <taxon>Viridiplantae</taxon>
        <taxon>Streptophyta</taxon>
        <taxon>Embryophyta</taxon>
        <taxon>Tracheophyta</taxon>
        <taxon>Spermatophyta</taxon>
        <taxon>Magnoliopsida</taxon>
        <taxon>eudicotyledons</taxon>
        <taxon>Gunneridae</taxon>
        <taxon>Pentapetalae</taxon>
        <taxon>rosids</taxon>
        <taxon>fabids</taxon>
        <taxon>Malpighiales</taxon>
        <taxon>Salicaceae</taxon>
        <taxon>Saliceae</taxon>
        <taxon>Populus</taxon>
    </lineage>
</organism>
<dbReference type="EMBL" id="JAQIZT010000012">
    <property type="protein sequence ID" value="KAJ6976349.1"/>
    <property type="molecule type" value="Genomic_DNA"/>
</dbReference>
<sequence>MATLEKVSSKVSIILDFWSSYEQIFYMSVTCQWIDENWSFQQVLLGYVKYLTLVVVLRFIIPWKRFSDVQHRE</sequence>